<gene>
    <name evidence="3" type="ORF">HDA45_007894</name>
</gene>
<dbReference type="AlphaFoldDB" id="A0A841BEM9"/>
<organism evidence="3 4">
    <name type="scientific">Amycolatopsis umgeniensis</name>
    <dbReference type="NCBI Taxonomy" id="336628"/>
    <lineage>
        <taxon>Bacteria</taxon>
        <taxon>Bacillati</taxon>
        <taxon>Actinomycetota</taxon>
        <taxon>Actinomycetes</taxon>
        <taxon>Pseudonocardiales</taxon>
        <taxon>Pseudonocardiaceae</taxon>
        <taxon>Amycolatopsis</taxon>
    </lineage>
</organism>
<dbReference type="RefSeq" id="WP_184904227.1">
    <property type="nucleotide sequence ID" value="NZ_JACHMX010000001.1"/>
</dbReference>
<feature type="domain" description="DUF4232" evidence="2">
    <location>
        <begin position="35"/>
        <end position="153"/>
    </location>
</feature>
<keyword evidence="4" id="KW-1185">Reference proteome</keyword>
<evidence type="ECO:0000256" key="1">
    <source>
        <dbReference type="SAM" id="SignalP"/>
    </source>
</evidence>
<evidence type="ECO:0000313" key="3">
    <source>
        <dbReference type="EMBL" id="MBB5857807.1"/>
    </source>
</evidence>
<name>A0A841BEM9_9PSEU</name>
<evidence type="ECO:0000313" key="4">
    <source>
        <dbReference type="Proteomes" id="UP000580861"/>
    </source>
</evidence>
<reference evidence="3 4" key="1">
    <citation type="submission" date="2020-08" db="EMBL/GenBank/DDBJ databases">
        <title>Sequencing the genomes of 1000 actinobacteria strains.</title>
        <authorList>
            <person name="Klenk H.-P."/>
        </authorList>
    </citation>
    <scope>NUCLEOTIDE SEQUENCE [LARGE SCALE GENOMIC DNA]</scope>
    <source>
        <strain evidence="3 4">DSM 45272</strain>
    </source>
</reference>
<feature type="signal peptide" evidence="1">
    <location>
        <begin position="1"/>
        <end position="30"/>
    </location>
</feature>
<dbReference type="Pfam" id="PF14016">
    <property type="entry name" value="DUF4232"/>
    <property type="match status" value="1"/>
</dbReference>
<dbReference type="InterPro" id="IPR025326">
    <property type="entry name" value="DUF4232"/>
</dbReference>
<evidence type="ECO:0000259" key="2">
    <source>
        <dbReference type="Pfam" id="PF14016"/>
    </source>
</evidence>
<accession>A0A841BEM9</accession>
<proteinExistence type="predicted"/>
<dbReference type="Proteomes" id="UP000580861">
    <property type="component" value="Unassembled WGS sequence"/>
</dbReference>
<comment type="caution">
    <text evidence="3">The sequence shown here is derived from an EMBL/GenBank/DDBJ whole genome shotgun (WGS) entry which is preliminary data.</text>
</comment>
<feature type="chain" id="PRO_5032720387" description="DUF4232 domain-containing protein" evidence="1">
    <location>
        <begin position="31"/>
        <end position="183"/>
    </location>
</feature>
<sequence length="183" mass="18643">MSSKQIKRVSVGVAVLTGTLALTVAGPAEAATPRCATEDLAVSLGEPKQLEEATGQYDVPVTFKNISSHTCGLHGVPGVDLVGPDDPNGPVYHLPRVDNGVRVNEVPPGSTATATVTVLTQDPGSVGSGGSTSWTPAKLVTTPPGQAEALSADWPSGLPVLRQDAATHPGSWVNGILADPLVR</sequence>
<dbReference type="EMBL" id="JACHMX010000001">
    <property type="protein sequence ID" value="MBB5857807.1"/>
    <property type="molecule type" value="Genomic_DNA"/>
</dbReference>
<protein>
    <recommendedName>
        <fullName evidence="2">DUF4232 domain-containing protein</fullName>
    </recommendedName>
</protein>
<keyword evidence="1" id="KW-0732">Signal</keyword>